<evidence type="ECO:0000256" key="7">
    <source>
        <dbReference type="ARBA" id="ARBA00023157"/>
    </source>
</evidence>
<evidence type="ECO:0000313" key="11">
    <source>
        <dbReference type="RefSeq" id="XP_052127940.1"/>
    </source>
</evidence>
<keyword evidence="6" id="KW-0720">Serine protease</keyword>
<evidence type="ECO:0000256" key="2">
    <source>
        <dbReference type="ARBA" id="ARBA00007664"/>
    </source>
</evidence>
<dbReference type="InterPro" id="IPR043504">
    <property type="entry name" value="Peptidase_S1_PA_chymotrypsin"/>
</dbReference>
<proteinExistence type="inferred from homology"/>
<evidence type="ECO:0000259" key="9">
    <source>
        <dbReference type="PROSITE" id="PS50240"/>
    </source>
</evidence>
<evidence type="ECO:0000313" key="10">
    <source>
        <dbReference type="Proteomes" id="UP000504606"/>
    </source>
</evidence>
<dbReference type="PROSITE" id="PS50240">
    <property type="entry name" value="TRYPSIN_DOM"/>
    <property type="match status" value="1"/>
</dbReference>
<dbReference type="InterPro" id="IPR050430">
    <property type="entry name" value="Peptidase_S1"/>
</dbReference>
<dbReference type="PANTHER" id="PTHR24276:SF91">
    <property type="entry name" value="AT26814P-RELATED"/>
    <property type="match status" value="1"/>
</dbReference>
<dbReference type="GO" id="GO:0005576">
    <property type="term" value="C:extracellular region"/>
    <property type="evidence" value="ECO:0007669"/>
    <property type="project" value="UniProtKB-SubCell"/>
</dbReference>
<evidence type="ECO:0000256" key="5">
    <source>
        <dbReference type="ARBA" id="ARBA00022801"/>
    </source>
</evidence>
<dbReference type="KEGG" id="foc:113213938"/>
<evidence type="ECO:0000256" key="6">
    <source>
        <dbReference type="ARBA" id="ARBA00022825"/>
    </source>
</evidence>
<evidence type="ECO:0000256" key="3">
    <source>
        <dbReference type="ARBA" id="ARBA00022525"/>
    </source>
</evidence>
<dbReference type="SMART" id="SM00020">
    <property type="entry name" value="Tryp_SPc"/>
    <property type="match status" value="1"/>
</dbReference>
<evidence type="ECO:0000256" key="8">
    <source>
        <dbReference type="SAM" id="SignalP"/>
    </source>
</evidence>
<dbReference type="PANTHER" id="PTHR24276">
    <property type="entry name" value="POLYSERASE-RELATED"/>
    <property type="match status" value="1"/>
</dbReference>
<accession>A0A9C6X2I3</accession>
<reference evidence="11" key="1">
    <citation type="submission" date="2025-08" db="UniProtKB">
        <authorList>
            <consortium name="RefSeq"/>
        </authorList>
    </citation>
    <scope>IDENTIFICATION</scope>
    <source>
        <tissue evidence="11">Whole organism</tissue>
    </source>
</reference>
<name>A0A9C6X2I3_FRAOC</name>
<dbReference type="PRINTS" id="PR00722">
    <property type="entry name" value="CHYMOTRYPSIN"/>
</dbReference>
<comment type="similarity">
    <text evidence="2">Belongs to the peptidase S1 family.</text>
</comment>
<dbReference type="InterPro" id="IPR001314">
    <property type="entry name" value="Peptidase_S1A"/>
</dbReference>
<dbReference type="GeneID" id="113213938"/>
<evidence type="ECO:0000256" key="1">
    <source>
        <dbReference type="ARBA" id="ARBA00004613"/>
    </source>
</evidence>
<dbReference type="RefSeq" id="XP_052127940.1">
    <property type="nucleotide sequence ID" value="XM_052271980.1"/>
</dbReference>
<dbReference type="GO" id="GO:0016485">
    <property type="term" value="P:protein processing"/>
    <property type="evidence" value="ECO:0007669"/>
    <property type="project" value="UniProtKB-ARBA"/>
</dbReference>
<keyword evidence="5" id="KW-0378">Hydrolase</keyword>
<gene>
    <name evidence="11" type="primary">LOC113213938</name>
</gene>
<keyword evidence="4" id="KW-0645">Protease</keyword>
<feature type="domain" description="Peptidase S1" evidence="9">
    <location>
        <begin position="26"/>
        <end position="246"/>
    </location>
</feature>
<keyword evidence="8" id="KW-0732">Signal</keyword>
<dbReference type="CDD" id="cd00190">
    <property type="entry name" value="Tryp_SPc"/>
    <property type="match status" value="1"/>
</dbReference>
<evidence type="ECO:0000256" key="4">
    <source>
        <dbReference type="ARBA" id="ARBA00022670"/>
    </source>
</evidence>
<dbReference type="FunFam" id="2.40.10.10:FF:000047">
    <property type="entry name" value="Trypsin eta"/>
    <property type="match status" value="1"/>
</dbReference>
<protein>
    <submittedName>
        <fullName evidence="11">Trypsin-1-like</fullName>
    </submittedName>
</protein>
<dbReference type="InterPro" id="IPR009003">
    <property type="entry name" value="Peptidase_S1_PA"/>
</dbReference>
<organism evidence="10 11">
    <name type="scientific">Frankliniella occidentalis</name>
    <name type="common">Western flower thrips</name>
    <name type="synonym">Euthrips occidentalis</name>
    <dbReference type="NCBI Taxonomy" id="133901"/>
    <lineage>
        <taxon>Eukaryota</taxon>
        <taxon>Metazoa</taxon>
        <taxon>Ecdysozoa</taxon>
        <taxon>Arthropoda</taxon>
        <taxon>Hexapoda</taxon>
        <taxon>Insecta</taxon>
        <taxon>Pterygota</taxon>
        <taxon>Neoptera</taxon>
        <taxon>Paraneoptera</taxon>
        <taxon>Thysanoptera</taxon>
        <taxon>Terebrantia</taxon>
        <taxon>Thripoidea</taxon>
        <taxon>Thripidae</taxon>
        <taxon>Frankliniella</taxon>
    </lineage>
</organism>
<keyword evidence="3" id="KW-0964">Secreted</keyword>
<feature type="signal peptide" evidence="8">
    <location>
        <begin position="1"/>
        <end position="20"/>
    </location>
</feature>
<feature type="chain" id="PRO_5038985478" evidence="8">
    <location>
        <begin position="21"/>
        <end position="247"/>
    </location>
</feature>
<dbReference type="InterPro" id="IPR001254">
    <property type="entry name" value="Trypsin_dom"/>
</dbReference>
<dbReference type="GO" id="GO:0004252">
    <property type="term" value="F:serine-type endopeptidase activity"/>
    <property type="evidence" value="ECO:0007669"/>
    <property type="project" value="InterPro"/>
</dbReference>
<dbReference type="OrthoDB" id="8440449at2759"/>
<dbReference type="Proteomes" id="UP000504606">
    <property type="component" value="Unplaced"/>
</dbReference>
<dbReference type="AlphaFoldDB" id="A0A9C6X2I3"/>
<dbReference type="SUPFAM" id="SSF50494">
    <property type="entry name" value="Trypsin-like serine proteases"/>
    <property type="match status" value="1"/>
</dbReference>
<comment type="subcellular location">
    <subcellularLocation>
        <location evidence="1">Secreted</location>
    </subcellularLocation>
</comment>
<keyword evidence="10" id="KW-1185">Reference proteome</keyword>
<dbReference type="Gene3D" id="2.40.10.10">
    <property type="entry name" value="Trypsin-like serine proteases"/>
    <property type="match status" value="2"/>
</dbReference>
<keyword evidence="7" id="KW-1015">Disulfide bond</keyword>
<sequence length="247" mass="25471">MKSFAPCMCALLVVSSLCGASPSSRIVGGEDTSIQDAPYQVAINIGGRFICGGSILSRKWILTAAKCIKNVEPSSITVRVGSNQLDSGGRVVAVSQTRVHEFYDATNNYNDIGLLALERNLNFTDAVKPVLLAGANPTPGSNALLAGWGSKAFPGGLSRTLQTISLKTISLSECAAIHTPGTISTGNLCTAGNERKGACLGDAGGALVSNGVQVGLVSWGIPCATGIPDVYSSISFYRSWIAESSGV</sequence>
<dbReference type="Pfam" id="PF00089">
    <property type="entry name" value="Trypsin"/>
    <property type="match status" value="1"/>
</dbReference>